<feature type="transmembrane region" description="Helical" evidence="9">
    <location>
        <begin position="141"/>
        <end position="160"/>
    </location>
</feature>
<keyword evidence="4" id="KW-1003">Cell membrane</keyword>
<evidence type="ECO:0000313" key="10">
    <source>
        <dbReference type="EMBL" id="RRJ84949.1"/>
    </source>
</evidence>
<dbReference type="GO" id="GO:0009234">
    <property type="term" value="P:menaquinone biosynthetic process"/>
    <property type="evidence" value="ECO:0007669"/>
    <property type="project" value="UniProtKB-UniPathway"/>
</dbReference>
<dbReference type="Gene3D" id="1.10.357.140">
    <property type="entry name" value="UbiA prenyltransferase"/>
    <property type="match status" value="1"/>
</dbReference>
<evidence type="ECO:0000256" key="7">
    <source>
        <dbReference type="ARBA" id="ARBA00022989"/>
    </source>
</evidence>
<feature type="transmembrane region" description="Helical" evidence="9">
    <location>
        <begin position="113"/>
        <end position="129"/>
    </location>
</feature>
<feature type="transmembrane region" description="Helical" evidence="9">
    <location>
        <begin position="215"/>
        <end position="235"/>
    </location>
</feature>
<evidence type="ECO:0000256" key="9">
    <source>
        <dbReference type="SAM" id="Phobius"/>
    </source>
</evidence>
<comment type="pathway">
    <text evidence="2">Quinol/quinone metabolism; menaquinone biosynthesis.</text>
</comment>
<reference evidence="10 11" key="2">
    <citation type="submission" date="2018-12" db="EMBL/GenBank/DDBJ databases">
        <title>Simiduia agarivorans gen. nov., sp. nov., a marine, agarolytic bacterium isolated from shallow coastal water from Keelung, Taiwan.</title>
        <authorList>
            <person name="Shieh W.Y."/>
        </authorList>
    </citation>
    <scope>NUCLEOTIDE SEQUENCE [LARGE SCALE GENOMIC DNA]</scope>
    <source>
        <strain evidence="10 11">GTF-13</strain>
    </source>
</reference>
<dbReference type="InterPro" id="IPR044878">
    <property type="entry name" value="UbiA_sf"/>
</dbReference>
<feature type="transmembrane region" description="Helical" evidence="9">
    <location>
        <begin position="12"/>
        <end position="30"/>
    </location>
</feature>
<organism evidence="10 11">
    <name type="scientific">Aestuariirhabdus litorea</name>
    <dbReference type="NCBI Taxonomy" id="2528527"/>
    <lineage>
        <taxon>Bacteria</taxon>
        <taxon>Pseudomonadati</taxon>
        <taxon>Pseudomonadota</taxon>
        <taxon>Gammaproteobacteria</taxon>
        <taxon>Oceanospirillales</taxon>
        <taxon>Aestuariirhabdaceae</taxon>
        <taxon>Aestuariirhabdus</taxon>
    </lineage>
</organism>
<evidence type="ECO:0000256" key="4">
    <source>
        <dbReference type="ARBA" id="ARBA00022475"/>
    </source>
</evidence>
<keyword evidence="11" id="KW-1185">Reference proteome</keyword>
<evidence type="ECO:0000313" key="11">
    <source>
        <dbReference type="Proteomes" id="UP000280792"/>
    </source>
</evidence>
<dbReference type="Pfam" id="PF01040">
    <property type="entry name" value="UbiA"/>
    <property type="match status" value="1"/>
</dbReference>
<comment type="subcellular location">
    <subcellularLocation>
        <location evidence="1">Membrane</location>
        <topology evidence="1">Multi-pass membrane protein</topology>
    </subcellularLocation>
</comment>
<evidence type="ECO:0000256" key="2">
    <source>
        <dbReference type="ARBA" id="ARBA00004863"/>
    </source>
</evidence>
<dbReference type="UniPathway" id="UPA00079"/>
<reference evidence="10 11" key="1">
    <citation type="submission" date="2018-08" db="EMBL/GenBank/DDBJ databases">
        <authorList>
            <person name="Khan S.A."/>
        </authorList>
    </citation>
    <scope>NUCLEOTIDE SEQUENCE [LARGE SCALE GENOMIC DNA]</scope>
    <source>
        <strain evidence="10 11">GTF-13</strain>
    </source>
</reference>
<proteinExistence type="predicted"/>
<name>A0A3P3VU19_9GAMM</name>
<keyword evidence="6 9" id="KW-0812">Transmembrane</keyword>
<dbReference type="InterPro" id="IPR000537">
    <property type="entry name" value="UbiA_prenyltransferase"/>
</dbReference>
<evidence type="ECO:0000256" key="6">
    <source>
        <dbReference type="ARBA" id="ARBA00022692"/>
    </source>
</evidence>
<accession>A0A3P3VU19</accession>
<feature type="transmembrane region" description="Helical" evidence="9">
    <location>
        <begin position="42"/>
        <end position="59"/>
    </location>
</feature>
<dbReference type="GO" id="GO:0016020">
    <property type="term" value="C:membrane"/>
    <property type="evidence" value="ECO:0007669"/>
    <property type="project" value="UniProtKB-SubCell"/>
</dbReference>
<dbReference type="Proteomes" id="UP000280792">
    <property type="component" value="Unassembled WGS sequence"/>
</dbReference>
<evidence type="ECO:0000256" key="8">
    <source>
        <dbReference type="ARBA" id="ARBA00023136"/>
    </source>
</evidence>
<evidence type="ECO:0000256" key="1">
    <source>
        <dbReference type="ARBA" id="ARBA00004141"/>
    </source>
</evidence>
<keyword evidence="7 9" id="KW-1133">Transmembrane helix</keyword>
<dbReference type="PANTHER" id="PTHR13929">
    <property type="entry name" value="1,4-DIHYDROXY-2-NAPHTHOATE OCTAPRENYLTRANSFERASE"/>
    <property type="match status" value="1"/>
</dbReference>
<dbReference type="CDD" id="cd13962">
    <property type="entry name" value="PT_UbiA_UBIAD1"/>
    <property type="match status" value="1"/>
</dbReference>
<dbReference type="PANTHER" id="PTHR13929:SF0">
    <property type="entry name" value="UBIA PRENYLTRANSFERASE DOMAIN-CONTAINING PROTEIN 1"/>
    <property type="match status" value="1"/>
</dbReference>
<evidence type="ECO:0000256" key="3">
    <source>
        <dbReference type="ARBA" id="ARBA00022428"/>
    </source>
</evidence>
<feature type="transmembrane region" description="Helical" evidence="9">
    <location>
        <begin position="270"/>
        <end position="290"/>
    </location>
</feature>
<comment type="caution">
    <text evidence="10">The sequence shown here is derived from an EMBL/GenBank/DDBJ whole genome shotgun (WGS) entry which is preliminary data.</text>
</comment>
<dbReference type="PROSITE" id="PS51257">
    <property type="entry name" value="PROKAR_LIPOPROTEIN"/>
    <property type="match status" value="1"/>
</dbReference>
<feature type="transmembrane region" description="Helical" evidence="9">
    <location>
        <begin position="241"/>
        <end position="258"/>
    </location>
</feature>
<dbReference type="EMBL" id="QWEZ01000001">
    <property type="protein sequence ID" value="RRJ84949.1"/>
    <property type="molecule type" value="Genomic_DNA"/>
</dbReference>
<evidence type="ECO:0000256" key="5">
    <source>
        <dbReference type="ARBA" id="ARBA00022679"/>
    </source>
</evidence>
<dbReference type="RefSeq" id="WP_125015379.1">
    <property type="nucleotide sequence ID" value="NZ_QWEZ01000001.1"/>
</dbReference>
<dbReference type="PIRSF" id="PIRSF005355">
    <property type="entry name" value="UBIAD1"/>
    <property type="match status" value="1"/>
</dbReference>
<keyword evidence="8 9" id="KW-0472">Membrane</keyword>
<dbReference type="AlphaFoldDB" id="A0A3P3VU19"/>
<gene>
    <name evidence="10" type="ORF">D0544_07665</name>
</gene>
<keyword evidence="3" id="KW-0474">Menaquinone biosynthesis</keyword>
<feature type="transmembrane region" description="Helical" evidence="9">
    <location>
        <begin position="89"/>
        <end position="107"/>
    </location>
</feature>
<dbReference type="InterPro" id="IPR026046">
    <property type="entry name" value="UBIAD1"/>
</dbReference>
<protein>
    <submittedName>
        <fullName evidence="10">Prenyltransferase</fullName>
    </submittedName>
</protein>
<sequence>MDPRKYSLVRALRPFSYSVALIACGLGVLVASQEGYGNSLRAFWVILAGVLAQATVNLINDHSDKSLWRASTEISESQRQRVLALISRNTRIGILCGMAAAVIGLWLTWQTNLGLLLLCIAGFLGGYYYTAEPVNYKRRGLGVILVFWFTGVLLVVGAYYSMAAGISLNSVLLSLPIAILSSLLLLSNELRDLDADRQYGLKTLSVRIGFGAARLLYWGLLVSCYLVCVILWRQGFLGEPLALLPSLLFALWLLRILALPDGGGVTLPPLTGRYFMLFGVGYLYSVYAAGATG</sequence>
<dbReference type="GO" id="GO:0042371">
    <property type="term" value="P:vitamin K biosynthetic process"/>
    <property type="evidence" value="ECO:0007669"/>
    <property type="project" value="TreeGrafter"/>
</dbReference>
<keyword evidence="5 10" id="KW-0808">Transferase</keyword>
<dbReference type="GO" id="GO:0004659">
    <property type="term" value="F:prenyltransferase activity"/>
    <property type="evidence" value="ECO:0007669"/>
    <property type="project" value="InterPro"/>
</dbReference>